<sequence length="307" mass="35899">MMKMMYLVPDLQEEIILRLPLKSIRKFKTVSKQWRSIMESMNFTERRMSLQKNHRKILAAGVERSESPFEGDEEIEVVYLHCDDVTLPSLTCDGLVCIPVSGWVNIINPTTGEFLRFPSGPDPDYPVTHRYQYEVGKWHYTFPALWAMGFGRDKVSKSFKVVRMFFDPYHYCEVLDVNIGQWRRTLCTPPYLIDARRKTACVNGSIYWLNCSPVKLLAFDLHTQKFRDVPFLPLSVSLQDQLVNHLDDRLAIATPYVRPWKLEIWTMDVQKEEDGWTLTYSIPLSSCRDLNPFPDKVHFRPLTFSFG</sequence>
<proteinExistence type="predicted"/>
<dbReference type="SMART" id="SM00256">
    <property type="entry name" value="FBOX"/>
    <property type="match status" value="1"/>
</dbReference>
<dbReference type="InterPro" id="IPR013187">
    <property type="entry name" value="F-box-assoc_dom_typ3"/>
</dbReference>
<dbReference type="PANTHER" id="PTHR31111:SF113">
    <property type="entry name" value="F-BOX ASSOCIATED UBIQUITINATION EFFECTOR FAMILY PROTEIN"/>
    <property type="match status" value="1"/>
</dbReference>
<evidence type="ECO:0000313" key="2">
    <source>
        <dbReference type="Proteomes" id="UP000694864"/>
    </source>
</evidence>
<name>A0ABM1RCX1_CAMSA</name>
<dbReference type="SUPFAM" id="SSF81383">
    <property type="entry name" value="F-box domain"/>
    <property type="match status" value="1"/>
</dbReference>
<dbReference type="PANTHER" id="PTHR31111">
    <property type="entry name" value="BNAA05G37150D PROTEIN-RELATED"/>
    <property type="match status" value="1"/>
</dbReference>
<protein>
    <submittedName>
        <fullName evidence="3">F-box/kelch-repeat protein At2g43270-like</fullName>
    </submittedName>
</protein>
<reference evidence="3" key="2">
    <citation type="submission" date="2025-08" db="UniProtKB">
        <authorList>
            <consortium name="RefSeq"/>
        </authorList>
    </citation>
    <scope>IDENTIFICATION</scope>
    <source>
        <tissue evidence="3">Leaf</tissue>
    </source>
</reference>
<dbReference type="SUPFAM" id="SSF50965">
    <property type="entry name" value="Galactose oxidase, central domain"/>
    <property type="match status" value="1"/>
</dbReference>
<feature type="domain" description="F-box" evidence="1">
    <location>
        <begin position="7"/>
        <end position="47"/>
    </location>
</feature>
<organism evidence="2 3">
    <name type="scientific">Camelina sativa</name>
    <name type="common">False flax</name>
    <name type="synonym">Myagrum sativum</name>
    <dbReference type="NCBI Taxonomy" id="90675"/>
    <lineage>
        <taxon>Eukaryota</taxon>
        <taxon>Viridiplantae</taxon>
        <taxon>Streptophyta</taxon>
        <taxon>Embryophyta</taxon>
        <taxon>Tracheophyta</taxon>
        <taxon>Spermatophyta</taxon>
        <taxon>Magnoliopsida</taxon>
        <taxon>eudicotyledons</taxon>
        <taxon>Gunneridae</taxon>
        <taxon>Pentapetalae</taxon>
        <taxon>rosids</taxon>
        <taxon>malvids</taxon>
        <taxon>Brassicales</taxon>
        <taxon>Brassicaceae</taxon>
        <taxon>Camelineae</taxon>
        <taxon>Camelina</taxon>
    </lineage>
</organism>
<dbReference type="InterPro" id="IPR017451">
    <property type="entry name" value="F-box-assoc_interact_dom"/>
</dbReference>
<dbReference type="InterPro" id="IPR011043">
    <property type="entry name" value="Gal_Oxase/kelch_b-propeller"/>
</dbReference>
<reference evidence="2" key="1">
    <citation type="journal article" date="2014" name="Nat. Commun.">
        <title>The emerging biofuel crop Camelina sativa retains a highly undifferentiated hexaploid genome structure.</title>
        <authorList>
            <person name="Kagale S."/>
            <person name="Koh C."/>
            <person name="Nixon J."/>
            <person name="Bollina V."/>
            <person name="Clarke W.E."/>
            <person name="Tuteja R."/>
            <person name="Spillane C."/>
            <person name="Robinson S.J."/>
            <person name="Links M.G."/>
            <person name="Clarke C."/>
            <person name="Higgins E.E."/>
            <person name="Huebert T."/>
            <person name="Sharpe A.G."/>
            <person name="Parkin I.A."/>
        </authorList>
    </citation>
    <scope>NUCLEOTIDE SEQUENCE [LARGE SCALE GENOMIC DNA]</scope>
    <source>
        <strain evidence="2">cv. DH55</strain>
    </source>
</reference>
<dbReference type="GeneID" id="104766060"/>
<dbReference type="InterPro" id="IPR001810">
    <property type="entry name" value="F-box_dom"/>
</dbReference>
<dbReference type="NCBIfam" id="TIGR01640">
    <property type="entry name" value="F_box_assoc_1"/>
    <property type="match status" value="1"/>
</dbReference>
<dbReference type="Proteomes" id="UP000694864">
    <property type="component" value="Chromosome 19"/>
</dbReference>
<dbReference type="RefSeq" id="XP_019096859.1">
    <property type="nucleotide sequence ID" value="XM_019241314.1"/>
</dbReference>
<evidence type="ECO:0000259" key="1">
    <source>
        <dbReference type="SMART" id="SM00256"/>
    </source>
</evidence>
<gene>
    <name evidence="3" type="primary">LOC104766060</name>
</gene>
<dbReference type="InterPro" id="IPR036047">
    <property type="entry name" value="F-box-like_dom_sf"/>
</dbReference>
<accession>A0ABM1RCX1</accession>
<keyword evidence="2" id="KW-1185">Reference proteome</keyword>
<evidence type="ECO:0000313" key="3">
    <source>
        <dbReference type="RefSeq" id="XP_019096859.1"/>
    </source>
</evidence>
<dbReference type="Pfam" id="PF00646">
    <property type="entry name" value="F-box"/>
    <property type="match status" value="1"/>
</dbReference>
<dbReference type="Pfam" id="PF08268">
    <property type="entry name" value="FBA_3"/>
    <property type="match status" value="1"/>
</dbReference>